<dbReference type="Proteomes" id="UP000215453">
    <property type="component" value="Chromosome 2"/>
</dbReference>
<sequence length="336" mass="38719">MDSNAIDSQKGRKRSRSPHRDDRSSSRRKHHHHHHGHHRSRQEPQVRLPYARQSLKKGDFQTFKPLFAEYLDVQKQLSIDDLTEDEIKGRFKSFVGKWNRKELAEGWYEPGMMERAVERWQARAAAADVKASRPAITTSRAVERHTDKKNTDENEHEEVEVEDEEEDDNYGPSLPKKPSGPSIPSLQDLQHRSELLHSDRSAHAASRRHSLLQDHTLQKERLLELAPRADPGSRERQLEKKREVTATNRSFGEAKEAGMEEVGEGELMGGDDGEGGIAGYKAKLKAKEKVKNEREIRKEEVLRARAAEREERIAAHRQKEDKTMEMLRGLARERFG</sequence>
<feature type="compositionally biased region" description="Basic and acidic residues" evidence="1">
    <location>
        <begin position="141"/>
        <end position="153"/>
    </location>
</feature>
<dbReference type="InterPro" id="IPR044688">
    <property type="entry name" value="SCI-1-like"/>
</dbReference>
<evidence type="ECO:0000313" key="2">
    <source>
        <dbReference type="EMBL" id="SMY20979.1"/>
    </source>
</evidence>
<evidence type="ECO:0000256" key="1">
    <source>
        <dbReference type="SAM" id="MobiDB-lite"/>
    </source>
</evidence>
<evidence type="ECO:0008006" key="4">
    <source>
        <dbReference type="Google" id="ProtNLM"/>
    </source>
</evidence>
<dbReference type="EMBL" id="LT882677">
    <property type="protein sequence ID" value="SMY20979.1"/>
    <property type="molecule type" value="Genomic_DNA"/>
</dbReference>
<gene>
    <name evidence="2" type="ORF">ZT1A5_G2415</name>
</gene>
<dbReference type="PANTHER" id="PTHR34117:SF1">
    <property type="entry name" value="STYLE CELL-CYCLE INHIBITOR 1"/>
    <property type="match status" value="1"/>
</dbReference>
<name>A0A1Y6LBI9_ZYMTR</name>
<feature type="compositionally biased region" description="Low complexity" evidence="1">
    <location>
        <begin position="171"/>
        <end position="186"/>
    </location>
</feature>
<reference evidence="2 3" key="1">
    <citation type="submission" date="2016-10" db="EMBL/GenBank/DDBJ databases">
        <authorList>
            <person name="Varghese N."/>
        </authorList>
    </citation>
    <scope>NUCLEOTIDE SEQUENCE [LARGE SCALE GENOMIC DNA]</scope>
</reference>
<evidence type="ECO:0000313" key="3">
    <source>
        <dbReference type="Proteomes" id="UP000215453"/>
    </source>
</evidence>
<dbReference type="AlphaFoldDB" id="A0A1Y6LBI9"/>
<feature type="region of interest" description="Disordered" evidence="1">
    <location>
        <begin position="1"/>
        <end position="53"/>
    </location>
</feature>
<proteinExistence type="predicted"/>
<dbReference type="PANTHER" id="PTHR34117">
    <property type="entry name" value="STYLE CELL-CYCLE INHIBITOR 1"/>
    <property type="match status" value="1"/>
</dbReference>
<feature type="region of interest" description="Disordered" evidence="1">
    <location>
        <begin position="127"/>
        <end position="278"/>
    </location>
</feature>
<feature type="compositionally biased region" description="Basic and acidic residues" evidence="1">
    <location>
        <begin position="231"/>
        <end position="244"/>
    </location>
</feature>
<feature type="compositionally biased region" description="Acidic residues" evidence="1">
    <location>
        <begin position="259"/>
        <end position="274"/>
    </location>
</feature>
<feature type="compositionally biased region" description="Basic residues" evidence="1">
    <location>
        <begin position="26"/>
        <end position="40"/>
    </location>
</feature>
<organism evidence="2 3">
    <name type="scientific">Zymoseptoria tritici ST99CH_1A5</name>
    <dbReference type="NCBI Taxonomy" id="1276529"/>
    <lineage>
        <taxon>Eukaryota</taxon>
        <taxon>Fungi</taxon>
        <taxon>Dikarya</taxon>
        <taxon>Ascomycota</taxon>
        <taxon>Pezizomycotina</taxon>
        <taxon>Dothideomycetes</taxon>
        <taxon>Dothideomycetidae</taxon>
        <taxon>Mycosphaerellales</taxon>
        <taxon>Mycosphaerellaceae</taxon>
        <taxon>Zymoseptoria</taxon>
    </lineage>
</organism>
<accession>A0A1Y6LBI9</accession>
<protein>
    <recommendedName>
        <fullName evidence="4">RNA helicase HEL117</fullName>
    </recommendedName>
</protein>
<feature type="compositionally biased region" description="Basic and acidic residues" evidence="1">
    <location>
        <begin position="189"/>
        <end position="202"/>
    </location>
</feature>
<feature type="compositionally biased region" description="Acidic residues" evidence="1">
    <location>
        <begin position="154"/>
        <end position="169"/>
    </location>
</feature>